<feature type="region of interest" description="Disordered" evidence="1">
    <location>
        <begin position="171"/>
        <end position="190"/>
    </location>
</feature>
<keyword evidence="2" id="KW-1133">Transmembrane helix</keyword>
<protein>
    <recommendedName>
        <fullName evidence="5">F5/8 type C domain-containing protein</fullName>
    </recommendedName>
</protein>
<feature type="region of interest" description="Disordered" evidence="1">
    <location>
        <begin position="286"/>
        <end position="310"/>
    </location>
</feature>
<feature type="transmembrane region" description="Helical" evidence="2">
    <location>
        <begin position="54"/>
        <end position="75"/>
    </location>
</feature>
<reference evidence="3 4" key="2">
    <citation type="journal article" date="2008" name="Nature">
        <title>The Phaeodactylum genome reveals the evolutionary history of diatom genomes.</title>
        <authorList>
            <person name="Bowler C."/>
            <person name="Allen A.E."/>
            <person name="Badger J.H."/>
            <person name="Grimwood J."/>
            <person name="Jabbari K."/>
            <person name="Kuo A."/>
            <person name="Maheswari U."/>
            <person name="Martens C."/>
            <person name="Maumus F."/>
            <person name="Otillar R.P."/>
            <person name="Rayko E."/>
            <person name="Salamov A."/>
            <person name="Vandepoele K."/>
            <person name="Beszteri B."/>
            <person name="Gruber A."/>
            <person name="Heijde M."/>
            <person name="Katinka M."/>
            <person name="Mock T."/>
            <person name="Valentin K."/>
            <person name="Verret F."/>
            <person name="Berges J.A."/>
            <person name="Brownlee C."/>
            <person name="Cadoret J.P."/>
            <person name="Chiovitti A."/>
            <person name="Choi C.J."/>
            <person name="Coesel S."/>
            <person name="De Martino A."/>
            <person name="Detter J.C."/>
            <person name="Durkin C."/>
            <person name="Falciatore A."/>
            <person name="Fournet J."/>
            <person name="Haruta M."/>
            <person name="Huysman M.J."/>
            <person name="Jenkins B.D."/>
            <person name="Jiroutova K."/>
            <person name="Jorgensen R.E."/>
            <person name="Joubert Y."/>
            <person name="Kaplan A."/>
            <person name="Kroger N."/>
            <person name="Kroth P.G."/>
            <person name="La Roche J."/>
            <person name="Lindquist E."/>
            <person name="Lommer M."/>
            <person name="Martin-Jezequel V."/>
            <person name="Lopez P.J."/>
            <person name="Lucas S."/>
            <person name="Mangogna M."/>
            <person name="McGinnis K."/>
            <person name="Medlin L.K."/>
            <person name="Montsant A."/>
            <person name="Oudot-Le Secq M.P."/>
            <person name="Napoli C."/>
            <person name="Obornik M."/>
            <person name="Parker M.S."/>
            <person name="Petit J.L."/>
            <person name="Porcel B.M."/>
            <person name="Poulsen N."/>
            <person name="Robison M."/>
            <person name="Rychlewski L."/>
            <person name="Rynearson T.A."/>
            <person name="Schmutz J."/>
            <person name="Shapiro H."/>
            <person name="Siaut M."/>
            <person name="Stanley M."/>
            <person name="Sussman M.R."/>
            <person name="Taylor A.R."/>
            <person name="Vardi A."/>
            <person name="von Dassow P."/>
            <person name="Vyverman W."/>
            <person name="Willis A."/>
            <person name="Wyrwicz L.S."/>
            <person name="Rokhsar D.S."/>
            <person name="Weissenbach J."/>
            <person name="Armbrust E.V."/>
            <person name="Green B.R."/>
            <person name="Van de Peer Y."/>
            <person name="Grigoriev I.V."/>
        </authorList>
    </citation>
    <scope>NUCLEOTIDE SEQUENCE [LARGE SCALE GENOMIC DNA]</scope>
    <source>
        <strain evidence="3 4">CCMP1335</strain>
    </source>
</reference>
<proteinExistence type="predicted"/>
<keyword evidence="2" id="KW-0472">Membrane</keyword>
<evidence type="ECO:0000313" key="3">
    <source>
        <dbReference type="EMBL" id="EED87003.1"/>
    </source>
</evidence>
<evidence type="ECO:0008006" key="5">
    <source>
        <dbReference type="Google" id="ProtNLM"/>
    </source>
</evidence>
<accession>B8LCL1</accession>
<dbReference type="InParanoid" id="B8LCL1"/>
<gene>
    <name evidence="3" type="ORF">THAPSDRAFT_10419</name>
</gene>
<dbReference type="SUPFAM" id="SSF49785">
    <property type="entry name" value="Galactose-binding domain-like"/>
    <property type="match status" value="1"/>
</dbReference>
<keyword evidence="4" id="KW-1185">Reference proteome</keyword>
<feature type="compositionally biased region" description="Basic and acidic residues" evidence="1">
    <location>
        <begin position="293"/>
        <end position="306"/>
    </location>
</feature>
<dbReference type="Proteomes" id="UP000001449">
    <property type="component" value="Chromosome 16"/>
</dbReference>
<organism evidence="3 4">
    <name type="scientific">Thalassiosira pseudonana</name>
    <name type="common">Marine diatom</name>
    <name type="synonym">Cyclotella nana</name>
    <dbReference type="NCBI Taxonomy" id="35128"/>
    <lineage>
        <taxon>Eukaryota</taxon>
        <taxon>Sar</taxon>
        <taxon>Stramenopiles</taxon>
        <taxon>Ochrophyta</taxon>
        <taxon>Bacillariophyta</taxon>
        <taxon>Coscinodiscophyceae</taxon>
        <taxon>Thalassiosirophycidae</taxon>
        <taxon>Thalassiosirales</taxon>
        <taxon>Thalassiosiraceae</taxon>
        <taxon>Thalassiosira</taxon>
    </lineage>
</organism>
<dbReference type="PaxDb" id="35128-Thaps10419"/>
<dbReference type="EMBL" id="DS999417">
    <property type="protein sequence ID" value="EED87003.1"/>
    <property type="molecule type" value="Genomic_DNA"/>
</dbReference>
<sequence>MMQRRAASATTARSIPPRSNIITTNNNNNSRTSHPSSSPNYIASKRTCLVLSPLILLLILWIYSTFQFLSVVVVVEPFSIRGAIISNGKNGTKRGDGEGRLVDILRRKFPTVATKKLLVGRSEHELPAVKMNDGVEPTENETNQHQQQQSSKTTQQKIVLISRNPKVVITSSARGNLGPPSVLNQNPPGTDWLKDRWQAASDMHGTAIAGSHWIEMDFTGVLNGKGTTGAIYVTKVVLDWETAFAKDYRIEGRIDRPTNGEGAGADEGWCVLYDGSLDNVNANTNNVRGGIGKNKERSYPHRHEEEYGQSPGVKEKLPLHIIHTIDWTTTDAADDVDESSQKCLTLRYLRLLVKKSAHPGWGVSLWEVDVYGRHDVVS</sequence>
<reference evidence="3 4" key="1">
    <citation type="journal article" date="2004" name="Science">
        <title>The genome of the diatom Thalassiosira pseudonana: ecology, evolution, and metabolism.</title>
        <authorList>
            <person name="Armbrust E.V."/>
            <person name="Berges J.A."/>
            <person name="Bowler C."/>
            <person name="Green B.R."/>
            <person name="Martinez D."/>
            <person name="Putnam N.H."/>
            <person name="Zhou S."/>
            <person name="Allen A.E."/>
            <person name="Apt K.E."/>
            <person name="Bechner M."/>
            <person name="Brzezinski M.A."/>
            <person name="Chaal B.K."/>
            <person name="Chiovitti A."/>
            <person name="Davis A.K."/>
            <person name="Demarest M.S."/>
            <person name="Detter J.C."/>
            <person name="Glavina T."/>
            <person name="Goodstein D."/>
            <person name="Hadi M.Z."/>
            <person name="Hellsten U."/>
            <person name="Hildebrand M."/>
            <person name="Jenkins B.D."/>
            <person name="Jurka J."/>
            <person name="Kapitonov V.V."/>
            <person name="Kroger N."/>
            <person name="Lau W.W."/>
            <person name="Lane T.W."/>
            <person name="Larimer F.W."/>
            <person name="Lippmeier J.C."/>
            <person name="Lucas S."/>
            <person name="Medina M."/>
            <person name="Montsant A."/>
            <person name="Obornik M."/>
            <person name="Parker M.S."/>
            <person name="Palenik B."/>
            <person name="Pazour G.J."/>
            <person name="Richardson P.M."/>
            <person name="Rynearson T.A."/>
            <person name="Saito M.A."/>
            <person name="Schwartz D.C."/>
            <person name="Thamatrakoln K."/>
            <person name="Valentin K."/>
            <person name="Vardi A."/>
            <person name="Wilkerson F.P."/>
            <person name="Rokhsar D.S."/>
        </authorList>
    </citation>
    <scope>NUCLEOTIDE SEQUENCE [LARGE SCALE GENOMIC DNA]</scope>
    <source>
        <strain evidence="3 4">CCMP1335</strain>
    </source>
</reference>
<dbReference type="eggNOG" id="ENOG502S9CZ">
    <property type="taxonomic scope" value="Eukaryota"/>
</dbReference>
<dbReference type="AlphaFoldDB" id="B8LCL1"/>
<evidence type="ECO:0000256" key="1">
    <source>
        <dbReference type="SAM" id="MobiDB-lite"/>
    </source>
</evidence>
<name>B8LCL1_THAPS</name>
<dbReference type="Gene3D" id="2.60.120.260">
    <property type="entry name" value="Galactose-binding domain-like"/>
    <property type="match status" value="1"/>
</dbReference>
<dbReference type="KEGG" id="tps:THAPSDRAFT_10419"/>
<feature type="region of interest" description="Disordered" evidence="1">
    <location>
        <begin position="1"/>
        <end position="39"/>
    </location>
</feature>
<keyword evidence="2" id="KW-0812">Transmembrane</keyword>
<dbReference type="HOGENOM" id="CLU_732592_0_0_1"/>
<evidence type="ECO:0000256" key="2">
    <source>
        <dbReference type="SAM" id="Phobius"/>
    </source>
</evidence>
<feature type="compositionally biased region" description="Low complexity" evidence="1">
    <location>
        <begin position="140"/>
        <end position="156"/>
    </location>
</feature>
<dbReference type="InterPro" id="IPR008979">
    <property type="entry name" value="Galactose-bd-like_sf"/>
</dbReference>
<dbReference type="RefSeq" id="XP_002296802.1">
    <property type="nucleotide sequence ID" value="XM_002296766.1"/>
</dbReference>
<dbReference type="GeneID" id="7442525"/>
<evidence type="ECO:0000313" key="4">
    <source>
        <dbReference type="Proteomes" id="UP000001449"/>
    </source>
</evidence>
<feature type="region of interest" description="Disordered" evidence="1">
    <location>
        <begin position="133"/>
        <end position="156"/>
    </location>
</feature>